<gene>
    <name evidence="2" type="ORF">ALMOND_2B035975</name>
</gene>
<protein>
    <submittedName>
        <fullName evidence="2">Uncharacterized protein</fullName>
    </submittedName>
</protein>
<feature type="non-terminal residue" evidence="2">
    <location>
        <position position="1"/>
    </location>
</feature>
<feature type="transmembrane region" description="Helical" evidence="1">
    <location>
        <begin position="29"/>
        <end position="51"/>
    </location>
</feature>
<dbReference type="AlphaFoldDB" id="A0A5E4FS37"/>
<proteinExistence type="predicted"/>
<sequence>VNNGVPSVCTAFLSGEPATRLWSQELQQLIGALLEFMAAGAAIVFIFHIIIHSSSSSLSFEKVKVHWSSE</sequence>
<evidence type="ECO:0000256" key="1">
    <source>
        <dbReference type="SAM" id="Phobius"/>
    </source>
</evidence>
<dbReference type="Gramene" id="VVA30316">
    <property type="protein sequence ID" value="VVA30316"/>
    <property type="gene ID" value="Prudul26B035975"/>
</dbReference>
<keyword evidence="1" id="KW-0472">Membrane</keyword>
<name>A0A5E4FS37_PRUDU</name>
<evidence type="ECO:0000313" key="2">
    <source>
        <dbReference type="EMBL" id="VVA30316.1"/>
    </source>
</evidence>
<accession>A0A5E4FS37</accession>
<keyword evidence="1" id="KW-1133">Transmembrane helix</keyword>
<reference evidence="3" key="1">
    <citation type="journal article" date="2020" name="Plant J.">
        <title>Transposons played a major role in the diversification between the closely related almond and peach genomes: results from the almond genome sequence.</title>
        <authorList>
            <person name="Alioto T."/>
            <person name="Alexiou K.G."/>
            <person name="Bardil A."/>
            <person name="Barteri F."/>
            <person name="Castanera R."/>
            <person name="Cruz F."/>
            <person name="Dhingra A."/>
            <person name="Duval H."/>
            <person name="Fernandez I Marti A."/>
            <person name="Frias L."/>
            <person name="Galan B."/>
            <person name="Garcia J.L."/>
            <person name="Howad W."/>
            <person name="Gomez-Garrido J."/>
            <person name="Gut M."/>
            <person name="Julca I."/>
            <person name="Morata J."/>
            <person name="Puigdomenech P."/>
            <person name="Ribeca P."/>
            <person name="Rubio Cabetas M.J."/>
            <person name="Vlasova A."/>
            <person name="Wirthensohn M."/>
            <person name="Garcia-Mas J."/>
            <person name="Gabaldon T."/>
            <person name="Casacuberta J.M."/>
            <person name="Arus P."/>
        </authorList>
    </citation>
    <scope>NUCLEOTIDE SEQUENCE [LARGE SCALE GENOMIC DNA]</scope>
    <source>
        <strain evidence="3">cv. Texas</strain>
    </source>
</reference>
<dbReference type="Proteomes" id="UP000327085">
    <property type="component" value="Chromosome 3"/>
</dbReference>
<dbReference type="EMBL" id="CABIKO010000186">
    <property type="protein sequence ID" value="VVA30316.1"/>
    <property type="molecule type" value="Genomic_DNA"/>
</dbReference>
<dbReference type="InParanoid" id="A0A5E4FS37"/>
<organism evidence="2 3">
    <name type="scientific">Prunus dulcis</name>
    <name type="common">Almond</name>
    <name type="synonym">Amygdalus dulcis</name>
    <dbReference type="NCBI Taxonomy" id="3755"/>
    <lineage>
        <taxon>Eukaryota</taxon>
        <taxon>Viridiplantae</taxon>
        <taxon>Streptophyta</taxon>
        <taxon>Embryophyta</taxon>
        <taxon>Tracheophyta</taxon>
        <taxon>Spermatophyta</taxon>
        <taxon>Magnoliopsida</taxon>
        <taxon>eudicotyledons</taxon>
        <taxon>Gunneridae</taxon>
        <taxon>Pentapetalae</taxon>
        <taxon>rosids</taxon>
        <taxon>fabids</taxon>
        <taxon>Rosales</taxon>
        <taxon>Rosaceae</taxon>
        <taxon>Amygdaloideae</taxon>
        <taxon>Amygdaleae</taxon>
        <taxon>Prunus</taxon>
    </lineage>
</organism>
<keyword evidence="1" id="KW-0812">Transmembrane</keyword>
<evidence type="ECO:0000313" key="3">
    <source>
        <dbReference type="Proteomes" id="UP000327085"/>
    </source>
</evidence>